<dbReference type="OrthoDB" id="3269282at2759"/>
<feature type="region of interest" description="Disordered" evidence="1">
    <location>
        <begin position="321"/>
        <end position="380"/>
    </location>
</feature>
<protein>
    <submittedName>
        <fullName evidence="2">Uncharacterized protein</fullName>
    </submittedName>
</protein>
<gene>
    <name evidence="2" type="ORF">BDN70DRAFT_991168</name>
</gene>
<proteinExistence type="predicted"/>
<dbReference type="Proteomes" id="UP000807469">
    <property type="component" value="Unassembled WGS sequence"/>
</dbReference>
<feature type="region of interest" description="Disordered" evidence="1">
    <location>
        <begin position="783"/>
        <end position="843"/>
    </location>
</feature>
<feature type="region of interest" description="Disordered" evidence="1">
    <location>
        <begin position="637"/>
        <end position="688"/>
    </location>
</feature>
<feature type="compositionally biased region" description="Low complexity" evidence="1">
    <location>
        <begin position="458"/>
        <end position="475"/>
    </location>
</feature>
<organism evidence="2 3">
    <name type="scientific">Pholiota conissans</name>
    <dbReference type="NCBI Taxonomy" id="109636"/>
    <lineage>
        <taxon>Eukaryota</taxon>
        <taxon>Fungi</taxon>
        <taxon>Dikarya</taxon>
        <taxon>Basidiomycota</taxon>
        <taxon>Agaricomycotina</taxon>
        <taxon>Agaricomycetes</taxon>
        <taxon>Agaricomycetidae</taxon>
        <taxon>Agaricales</taxon>
        <taxon>Agaricineae</taxon>
        <taxon>Strophariaceae</taxon>
        <taxon>Pholiota</taxon>
    </lineage>
</organism>
<feature type="compositionally biased region" description="Low complexity" evidence="1">
    <location>
        <begin position="491"/>
        <end position="559"/>
    </location>
</feature>
<accession>A0A9P5Z8Y1</accession>
<feature type="compositionally biased region" description="Polar residues" evidence="1">
    <location>
        <begin position="606"/>
        <end position="615"/>
    </location>
</feature>
<feature type="compositionally biased region" description="Low complexity" evidence="1">
    <location>
        <begin position="813"/>
        <end position="829"/>
    </location>
</feature>
<feature type="compositionally biased region" description="Low complexity" evidence="1">
    <location>
        <begin position="141"/>
        <end position="159"/>
    </location>
</feature>
<keyword evidence="3" id="KW-1185">Reference proteome</keyword>
<feature type="region of interest" description="Disordered" evidence="1">
    <location>
        <begin position="66"/>
        <end position="160"/>
    </location>
</feature>
<feature type="compositionally biased region" description="Basic and acidic residues" evidence="1">
    <location>
        <begin position="657"/>
        <end position="671"/>
    </location>
</feature>
<feature type="region of interest" description="Disordered" evidence="1">
    <location>
        <begin position="445"/>
        <end position="625"/>
    </location>
</feature>
<reference evidence="2" key="1">
    <citation type="submission" date="2020-11" db="EMBL/GenBank/DDBJ databases">
        <authorList>
            <consortium name="DOE Joint Genome Institute"/>
            <person name="Ahrendt S."/>
            <person name="Riley R."/>
            <person name="Andreopoulos W."/>
            <person name="Labutti K."/>
            <person name="Pangilinan J."/>
            <person name="Ruiz-Duenas F.J."/>
            <person name="Barrasa J.M."/>
            <person name="Sanchez-Garcia M."/>
            <person name="Camarero S."/>
            <person name="Miyauchi S."/>
            <person name="Serrano A."/>
            <person name="Linde D."/>
            <person name="Babiker R."/>
            <person name="Drula E."/>
            <person name="Ayuso-Fernandez I."/>
            <person name="Pacheco R."/>
            <person name="Padilla G."/>
            <person name="Ferreira P."/>
            <person name="Barriuso J."/>
            <person name="Kellner H."/>
            <person name="Castanera R."/>
            <person name="Alfaro M."/>
            <person name="Ramirez L."/>
            <person name="Pisabarro A.G."/>
            <person name="Kuo A."/>
            <person name="Tritt A."/>
            <person name="Lipzen A."/>
            <person name="He G."/>
            <person name="Yan M."/>
            <person name="Ng V."/>
            <person name="Cullen D."/>
            <person name="Martin F."/>
            <person name="Rosso M.-N."/>
            <person name="Henrissat B."/>
            <person name="Hibbett D."/>
            <person name="Martinez A.T."/>
            <person name="Grigoriev I.V."/>
        </authorList>
    </citation>
    <scope>NUCLEOTIDE SEQUENCE</scope>
    <source>
        <strain evidence="2">CIRM-BRFM 674</strain>
    </source>
</reference>
<dbReference type="AlphaFoldDB" id="A0A9P5Z8Y1"/>
<evidence type="ECO:0000256" key="1">
    <source>
        <dbReference type="SAM" id="MobiDB-lite"/>
    </source>
</evidence>
<feature type="compositionally biased region" description="Basic and acidic residues" evidence="1">
    <location>
        <begin position="581"/>
        <end position="591"/>
    </location>
</feature>
<feature type="compositionally biased region" description="Low complexity" evidence="1">
    <location>
        <begin position="1"/>
        <end position="10"/>
    </location>
</feature>
<feature type="region of interest" description="Disordered" evidence="1">
    <location>
        <begin position="713"/>
        <end position="739"/>
    </location>
</feature>
<name>A0A9P5Z8Y1_9AGAR</name>
<feature type="compositionally biased region" description="Low complexity" evidence="1">
    <location>
        <begin position="637"/>
        <end position="646"/>
    </location>
</feature>
<dbReference type="EMBL" id="MU155166">
    <property type="protein sequence ID" value="KAF9482370.1"/>
    <property type="molecule type" value="Genomic_DNA"/>
</dbReference>
<feature type="compositionally biased region" description="Low complexity" evidence="1">
    <location>
        <begin position="329"/>
        <end position="351"/>
    </location>
</feature>
<evidence type="ECO:0000313" key="3">
    <source>
        <dbReference type="Proteomes" id="UP000807469"/>
    </source>
</evidence>
<feature type="compositionally biased region" description="Low complexity" evidence="1">
    <location>
        <begin position="359"/>
        <end position="373"/>
    </location>
</feature>
<feature type="compositionally biased region" description="Polar residues" evidence="1">
    <location>
        <begin position="11"/>
        <end position="21"/>
    </location>
</feature>
<sequence length="875" mass="90128">MATTTVTLTTMDSPSPSNEASCISPARIVRFDSECVLIPDLLPTASSSKLPLVLTKSYSLPLWKKAASRHTPTTTPIDEGSTIDGSPRPRSPSPEDARVVIKVPIPVFRRRASRSPGPHARSLSTSPTVPRTLPSCLVHRSPTAASPSTSSSATSISSPPLAPVRRVSLPSHTHVHPPVLTIPLRACCAACEAATEHALAEGDQWKEHFSRGARRRRSASLESHQSYNPLSSSSTHLSLLARTMSPPPPITHTFAGISSAIDGVAHPRGLNMVRGDAAAVTAFALRVDEVDKRRRPSSTGYAFSNEEGHYAALRAAGVEVGGGDGAEGGSSTATSSGSSNAGSSTIASTSGQKQPLYQAARRASATASSSSSSPPSPSYCLTASPSPTYASPYLSSPTSDAYRLRASPIAEEDSEDGGSRRSSVSALVTASALSVVSVSVIPVEGETPPLVSSGAPRVGGVRSASGGSSRTARSGPYVQRDDDDDEADLFPLPRRSPSSSPSPRASPVPSLDGRRVSPSPRLTSSPRLGLGLSSSSSSSSLGLGGSSSSSPSGSTSSLLVPGVERRVSAGRGSPLVSPTEATREAGRREVVEEKEDEEMLGPSLSRRPSTITSAPATEGADDVGAGKGVVRVDAASAISSDAAPASLRLDTNTLADAKNDAKLSSTTERRPMSPRGPRPSQGTLRRDSVQLENKVVNGKKEAEGLVIQVVSASSASPAPTGPSSHPSDTPSSPTSTTSLHVVTPIPIHPTISPTAMESQPLPALPAGALPPIDVHNHTHHLNFHLPSFHPTHTHTQHTHRESEPSAAHHHAHSASLSSSTSSSSSSTTMHHPETPKSKRKTSFSSSLAALRVAGADVLKGVSAAAMGMSGPGVGA</sequence>
<evidence type="ECO:0000313" key="2">
    <source>
        <dbReference type="EMBL" id="KAF9482370.1"/>
    </source>
</evidence>
<comment type="caution">
    <text evidence="2">The sequence shown here is derived from an EMBL/GenBank/DDBJ whole genome shotgun (WGS) entry which is preliminary data.</text>
</comment>
<feature type="region of interest" description="Disordered" evidence="1">
    <location>
        <begin position="1"/>
        <end position="21"/>
    </location>
</feature>